<evidence type="ECO:0000256" key="6">
    <source>
        <dbReference type="ARBA" id="ARBA00023289"/>
    </source>
</evidence>
<keyword evidence="2" id="KW-0488">Methylation</keyword>
<evidence type="ECO:0000259" key="10">
    <source>
        <dbReference type="PROSITE" id="PS50892"/>
    </source>
</evidence>
<gene>
    <name evidence="11" type="ORF">ETH_00015550</name>
</gene>
<dbReference type="SUPFAM" id="SSF58038">
    <property type="entry name" value="SNARE fusion complex"/>
    <property type="match status" value="1"/>
</dbReference>
<comment type="subcellular location">
    <subcellularLocation>
        <location evidence="7">Endomembrane system</location>
        <topology evidence="7">Lipid-anchor</topology>
        <orientation evidence="7">Cytoplasmic side</orientation>
    </subcellularLocation>
</comment>
<evidence type="ECO:0000256" key="5">
    <source>
        <dbReference type="ARBA" id="ARBA00023288"/>
    </source>
</evidence>
<sequence length="219" mass="24660">MGDSGVPAGGEGGAPEKSNIYALIIFKWDPEKPLLLSAAVDVSSFPFFHRSTMKEHIIFHSRLIAARTPPGRRQVVEFEKGLGRCFVFNHFSSLCCCALTSFNYPLRVAFGLLNEALKQMQQVEESAWRSLAADAKTDLLPSSKLLLEKYKNPVEADKLLKVQQDLDEVKGVMLRNIDELLQRGEKLEDLMQRSEDLSSTSYQFYRQAKKSNSCCSSLY</sequence>
<protein>
    <submittedName>
        <fullName evidence="11">SNARE protein, putative</fullName>
    </submittedName>
</protein>
<dbReference type="VEuPathDB" id="ToxoDB:ETH_00015550"/>
<name>U6L8J5_EIMTE</name>
<dbReference type="GO" id="GO:0005794">
    <property type="term" value="C:Golgi apparatus"/>
    <property type="evidence" value="ECO:0007669"/>
    <property type="project" value="TreeGrafter"/>
</dbReference>
<evidence type="ECO:0000256" key="7">
    <source>
        <dbReference type="ARBA" id="ARBA00046278"/>
    </source>
</evidence>
<dbReference type="InterPro" id="IPR001388">
    <property type="entry name" value="Synaptobrevin-like"/>
</dbReference>
<dbReference type="PROSITE" id="PS50892">
    <property type="entry name" value="V_SNARE"/>
    <property type="match status" value="1"/>
</dbReference>
<dbReference type="EMBL" id="HG676534">
    <property type="protein sequence ID" value="CDJ44110.1"/>
    <property type="molecule type" value="Genomic_DNA"/>
</dbReference>
<dbReference type="GO" id="GO:0016020">
    <property type="term" value="C:membrane"/>
    <property type="evidence" value="ECO:0007669"/>
    <property type="project" value="InterPro"/>
</dbReference>
<evidence type="ECO:0000313" key="11">
    <source>
        <dbReference type="EMBL" id="CDJ44110.1"/>
    </source>
</evidence>
<dbReference type="Gene3D" id="1.20.5.110">
    <property type="match status" value="1"/>
</dbReference>
<evidence type="ECO:0000256" key="4">
    <source>
        <dbReference type="ARBA" id="ARBA00023139"/>
    </source>
</evidence>
<dbReference type="GO" id="GO:0006888">
    <property type="term" value="P:endoplasmic reticulum to Golgi vesicle-mediated transport"/>
    <property type="evidence" value="ECO:0007669"/>
    <property type="project" value="TreeGrafter"/>
</dbReference>
<evidence type="ECO:0000256" key="3">
    <source>
        <dbReference type="ARBA" id="ARBA00023136"/>
    </source>
</evidence>
<dbReference type="InterPro" id="IPR042855">
    <property type="entry name" value="V_SNARE_CC"/>
</dbReference>
<evidence type="ECO:0000256" key="1">
    <source>
        <dbReference type="ARBA" id="ARBA00008025"/>
    </source>
</evidence>
<dbReference type="GO" id="GO:0005484">
    <property type="term" value="F:SNAP receptor activity"/>
    <property type="evidence" value="ECO:0007669"/>
    <property type="project" value="TreeGrafter"/>
</dbReference>
<keyword evidence="12" id="KW-1185">Reference proteome</keyword>
<reference evidence="11" key="1">
    <citation type="submission" date="2013-10" db="EMBL/GenBank/DDBJ databases">
        <title>Genomic analysis of the causative agents of coccidiosis in chickens.</title>
        <authorList>
            <person name="Reid A.J."/>
            <person name="Blake D."/>
            <person name="Billington K."/>
            <person name="Browne H."/>
            <person name="Dunn M."/>
            <person name="Hung S."/>
            <person name="Kawahara F."/>
            <person name="Miranda-Saavedra D."/>
            <person name="Mourier T."/>
            <person name="Nagra H."/>
            <person name="Otto T.D."/>
            <person name="Rawlings N."/>
            <person name="Sanchez A."/>
            <person name="Sanders M."/>
            <person name="Subramaniam C."/>
            <person name="Tay Y."/>
            <person name="Dear P."/>
            <person name="Doerig C."/>
            <person name="Gruber A."/>
            <person name="Parkinson J."/>
            <person name="Shirley M."/>
            <person name="Wan K.L."/>
            <person name="Berriman M."/>
            <person name="Tomley F."/>
            <person name="Pain A."/>
        </authorList>
    </citation>
    <scope>NUCLEOTIDE SEQUENCE [LARGE SCALE GENOMIC DNA]</scope>
    <source>
        <strain evidence="11">Houghton</strain>
    </source>
</reference>
<dbReference type="RefSeq" id="XP_013234859.1">
    <property type="nucleotide sequence ID" value="XM_013379405.1"/>
</dbReference>
<keyword evidence="8" id="KW-0175">Coiled coil</keyword>
<dbReference type="InterPro" id="IPR011012">
    <property type="entry name" value="Longin-like_dom_sf"/>
</dbReference>
<evidence type="ECO:0000259" key="9">
    <source>
        <dbReference type="PROSITE" id="PS50859"/>
    </source>
</evidence>
<dbReference type="VEuPathDB" id="ToxoDB:ETH2_1361400"/>
<keyword evidence="6" id="KW-0636">Prenylation</keyword>
<dbReference type="InterPro" id="IPR010908">
    <property type="entry name" value="Longin_dom"/>
</dbReference>
<evidence type="ECO:0000256" key="2">
    <source>
        <dbReference type="ARBA" id="ARBA00022481"/>
    </source>
</evidence>
<dbReference type="AlphaFoldDB" id="U6L8J5"/>
<dbReference type="Proteomes" id="UP000030747">
    <property type="component" value="Unassembled WGS sequence"/>
</dbReference>
<dbReference type="Pfam" id="PF00957">
    <property type="entry name" value="Synaptobrevin"/>
    <property type="match status" value="1"/>
</dbReference>
<dbReference type="SUPFAM" id="SSF64356">
    <property type="entry name" value="SNARE-like"/>
    <property type="match status" value="1"/>
</dbReference>
<dbReference type="PANTHER" id="PTHR45806">
    <property type="entry name" value="SYNAPTOBREVIN HOMOLOG YKT6"/>
    <property type="match status" value="1"/>
</dbReference>
<keyword evidence="4" id="KW-0564">Palmitate</keyword>
<dbReference type="OMA" id="HYIGIIR"/>
<reference evidence="11" key="2">
    <citation type="submission" date="2013-10" db="EMBL/GenBank/DDBJ databases">
        <authorList>
            <person name="Aslett M."/>
        </authorList>
    </citation>
    <scope>NUCLEOTIDE SEQUENCE [LARGE SCALE GENOMIC DNA]</scope>
    <source>
        <strain evidence="11">Houghton</strain>
    </source>
</reference>
<evidence type="ECO:0000256" key="8">
    <source>
        <dbReference type="PROSITE-ProRule" id="PRU00290"/>
    </source>
</evidence>
<dbReference type="Gene3D" id="3.30.450.50">
    <property type="entry name" value="Longin domain"/>
    <property type="match status" value="1"/>
</dbReference>
<dbReference type="PRINTS" id="PR00219">
    <property type="entry name" value="SYNAPTOBREVN"/>
</dbReference>
<evidence type="ECO:0000313" key="12">
    <source>
        <dbReference type="Proteomes" id="UP000030747"/>
    </source>
</evidence>
<dbReference type="GeneID" id="25252264"/>
<dbReference type="CDD" id="cd14824">
    <property type="entry name" value="Longin"/>
    <property type="match status" value="1"/>
</dbReference>
<proteinExistence type="inferred from homology"/>
<dbReference type="SMART" id="SM01270">
    <property type="entry name" value="Longin"/>
    <property type="match status" value="1"/>
</dbReference>
<accession>U6L8J5</accession>
<keyword evidence="5" id="KW-0449">Lipoprotein</keyword>
<organism evidence="11 12">
    <name type="scientific">Eimeria tenella</name>
    <name type="common">Coccidian parasite</name>
    <dbReference type="NCBI Taxonomy" id="5802"/>
    <lineage>
        <taxon>Eukaryota</taxon>
        <taxon>Sar</taxon>
        <taxon>Alveolata</taxon>
        <taxon>Apicomplexa</taxon>
        <taxon>Conoidasida</taxon>
        <taxon>Coccidia</taxon>
        <taxon>Eucoccidiorida</taxon>
        <taxon>Eimeriorina</taxon>
        <taxon>Eimeriidae</taxon>
        <taxon>Eimeria</taxon>
    </lineage>
</organism>
<dbReference type="OrthoDB" id="27923at2759"/>
<comment type="similarity">
    <text evidence="1">Belongs to the synaptobrevin family.</text>
</comment>
<feature type="domain" description="Longin" evidence="9">
    <location>
        <begin position="24"/>
        <end position="119"/>
    </location>
</feature>
<dbReference type="PROSITE" id="PS50859">
    <property type="entry name" value="LONGIN"/>
    <property type="match status" value="1"/>
</dbReference>
<feature type="domain" description="V-SNARE coiled-coil homology" evidence="10">
    <location>
        <begin position="158"/>
        <end position="219"/>
    </location>
</feature>
<keyword evidence="3" id="KW-0472">Membrane</keyword>
<dbReference type="PANTHER" id="PTHR45806:SF1">
    <property type="entry name" value="SYNAPTOBREVIN HOMOLOG YKT6"/>
    <property type="match status" value="1"/>
</dbReference>